<dbReference type="KEGG" id="eiv:EIN_372370"/>
<dbReference type="GeneID" id="14891688"/>
<gene>
    <name evidence="1" type="ORF">EIN_372370</name>
</gene>
<dbReference type="SUPFAM" id="SSF109993">
    <property type="entry name" value="VPS9 domain"/>
    <property type="match status" value="1"/>
</dbReference>
<protein>
    <submittedName>
        <fullName evidence="1">Uncharacterized protein</fullName>
    </submittedName>
</protein>
<dbReference type="Proteomes" id="UP000014680">
    <property type="component" value="Unassembled WGS sequence"/>
</dbReference>
<dbReference type="VEuPathDB" id="AmoebaDB:EIN_372370"/>
<sequence length="567" mass="66244">MFRKQAHSTLSVVKSFGGWTSTPQTKESPTVSRESIDMNHPVIEALKKHVNLLDYVIHNRMYILLPPAILLKDIPITNTFLLSHIIYISPNFQFVSLNGICGKFNGQKVCVFASPYRDEHDADLLNFKMKSVNELFPIFSTQVSRLDYFSHGNFKVMTLFIKFPICENEVPWNWKVKPVQMTSPPSFSLFKQFMELETCFVQIRKLLPCIEAEEEKDEMVHSGRFPKYFHLDFSENRMQSLRQTEMDIAKFYSKMSYNDSLHIVKRMMQFITNFPGLVENKSLRDRRLLLTEFLEEMTELVKNDVMWNDDAGFNKLAFQSCLDDFLVAKLYRCFWPPSILALEKVDVFDCEVHDCLYQTTCSEHLYFTPRDYGYLGPLDSFNVIVPFVVKLLRKIDTVRTASGKAVCVFCAMKVVEQFCYYLGEKFENDNLFPMIMTYCIIQADLSHIKSNIVFIKNVGMNVDLLFMHYFENFELLTDGLKVISVKFVGVNKDVYSFLKKQRIAETGWVINKTQTFTQCTDDNLKRFFGAFCVRGDLRSVIFSNPSKFQRDDYVELLEIFRQCHVEM</sequence>
<evidence type="ECO:0000313" key="2">
    <source>
        <dbReference type="Proteomes" id="UP000014680"/>
    </source>
</evidence>
<dbReference type="AlphaFoldDB" id="A0A0A1UC48"/>
<reference evidence="1 2" key="1">
    <citation type="submission" date="2012-10" db="EMBL/GenBank/DDBJ databases">
        <authorList>
            <person name="Zafar N."/>
            <person name="Inman J."/>
            <person name="Hall N."/>
            <person name="Lorenzi H."/>
            <person name="Caler E."/>
        </authorList>
    </citation>
    <scope>NUCLEOTIDE SEQUENCE [LARGE SCALE GENOMIC DNA]</scope>
    <source>
        <strain evidence="1 2">IP1</strain>
    </source>
</reference>
<evidence type="ECO:0000313" key="1">
    <source>
        <dbReference type="EMBL" id="ELP92815.1"/>
    </source>
</evidence>
<organism evidence="1 2">
    <name type="scientific">Entamoeba invadens IP1</name>
    <dbReference type="NCBI Taxonomy" id="370355"/>
    <lineage>
        <taxon>Eukaryota</taxon>
        <taxon>Amoebozoa</taxon>
        <taxon>Evosea</taxon>
        <taxon>Archamoebae</taxon>
        <taxon>Mastigamoebida</taxon>
        <taxon>Entamoebidae</taxon>
        <taxon>Entamoeba</taxon>
    </lineage>
</organism>
<accession>A0A0A1UC48</accession>
<dbReference type="OrthoDB" id="300289at2759"/>
<dbReference type="Gene3D" id="1.20.1050.80">
    <property type="entry name" value="VPS9 domain"/>
    <property type="match status" value="1"/>
</dbReference>
<dbReference type="OMA" id="VMCIYCA"/>
<keyword evidence="2" id="KW-1185">Reference proteome</keyword>
<dbReference type="RefSeq" id="XP_004259586.1">
    <property type="nucleotide sequence ID" value="XM_004259538.1"/>
</dbReference>
<dbReference type="InterPro" id="IPR037191">
    <property type="entry name" value="VPS9_dom_sf"/>
</dbReference>
<dbReference type="EMBL" id="KB206332">
    <property type="protein sequence ID" value="ELP92815.1"/>
    <property type="molecule type" value="Genomic_DNA"/>
</dbReference>
<name>A0A0A1UC48_ENTIV</name>
<proteinExistence type="predicted"/>